<dbReference type="Proteomes" id="UP000265618">
    <property type="component" value="Unassembled WGS sequence"/>
</dbReference>
<feature type="non-terminal residue" evidence="1">
    <location>
        <position position="1"/>
    </location>
</feature>
<dbReference type="AlphaFoldDB" id="A0A391P7J5"/>
<evidence type="ECO:0000313" key="2">
    <source>
        <dbReference type="Proteomes" id="UP000265618"/>
    </source>
</evidence>
<proteinExistence type="predicted"/>
<comment type="caution">
    <text evidence="1">The sequence shown here is derived from an EMBL/GenBank/DDBJ whole genome shotgun (WGS) entry which is preliminary data.</text>
</comment>
<evidence type="ECO:0000313" key="1">
    <source>
        <dbReference type="EMBL" id="GCA65553.1"/>
    </source>
</evidence>
<sequence length="26" mass="3085">CPPCRWMEHNVWDDEALAKTLNVSRL</sequence>
<accession>A0A391P7J5</accession>
<reference evidence="1 2" key="1">
    <citation type="journal article" date="2018" name="PLoS ONE">
        <title>The draft genome of Kipferlia bialata reveals reductive genome evolution in fornicate parasites.</title>
        <authorList>
            <person name="Tanifuji G."/>
            <person name="Takabayashi S."/>
            <person name="Kume K."/>
            <person name="Takagi M."/>
            <person name="Nakayama T."/>
            <person name="Kamikawa R."/>
            <person name="Inagaki Y."/>
            <person name="Hashimoto T."/>
        </authorList>
    </citation>
    <scope>NUCLEOTIDE SEQUENCE [LARGE SCALE GENOMIC DNA]</scope>
    <source>
        <strain evidence="1">NY0173</strain>
    </source>
</reference>
<keyword evidence="2" id="KW-1185">Reference proteome</keyword>
<protein>
    <submittedName>
        <fullName evidence="1">Uncharacterized protein</fullName>
    </submittedName>
</protein>
<organism evidence="1 2">
    <name type="scientific">Kipferlia bialata</name>
    <dbReference type="NCBI Taxonomy" id="797122"/>
    <lineage>
        <taxon>Eukaryota</taxon>
        <taxon>Metamonada</taxon>
        <taxon>Carpediemonas-like organisms</taxon>
        <taxon>Kipferlia</taxon>
    </lineage>
</organism>
<gene>
    <name evidence="1" type="ORF">KIPB_017369</name>
</gene>
<name>A0A391P7J5_9EUKA</name>
<dbReference type="EMBL" id="BDIP01011531">
    <property type="protein sequence ID" value="GCA65553.1"/>
    <property type="molecule type" value="Genomic_DNA"/>
</dbReference>